<feature type="signal peptide" evidence="1">
    <location>
        <begin position="1"/>
        <end position="24"/>
    </location>
</feature>
<sequence>MKRAFYLLAFVLFCIFSLSKPVFAANWVELQGVEKKGSEPTLKIIGFIQPEWQKTDGTKIQDGPWQGQNAVFNVIRPRLEDNSDGSLFRARLAAKGRINQYINYFTMVDAGNNALTRNVDTLLIITDASLTFDYIGPKIRIGQFKTPGSEEAMQSKYDYINFALSTNQLVLERYYDGDGSDPQNKNAPNGAFGAFRDIGIELFDTYKRDEWEHTWAAMVGNGNGIARSDNDSHKDKYLYWSSEWVFSGKGPQRDGWKLFGWWQDGKRTLTEAGAGTYDRTRHGLGTTFKKEKWRSTIEWINAGGMILSGTDGAAVPGSSNNANTAISSFNLATDDKAEGWWADVSYRLTKNTELLLRYDVLNRTTNIAANERQSNNITLGYNWFFDKKSKVMFNYEYLNSDAPNLDSQSVANNILDGVDNRLSVQVFYFFRLH</sequence>
<dbReference type="InterPro" id="IPR010870">
    <property type="entry name" value="Porin_O/P"/>
</dbReference>
<reference evidence="2 3" key="1">
    <citation type="journal article" date="2018" name="ISME J.">
        <title>Endosymbiont genomes yield clues of tubeworm success.</title>
        <authorList>
            <person name="Li Y."/>
            <person name="Liles M.R."/>
            <person name="Halanych K.M."/>
        </authorList>
    </citation>
    <scope>NUCLEOTIDE SEQUENCE [LARGE SCALE GENOMIC DNA]</scope>
    <source>
        <strain evidence="2">A1464</strain>
    </source>
</reference>
<accession>A0A370DLD8</accession>
<gene>
    <name evidence="2" type="ORF">DIZ80_01995</name>
</gene>
<dbReference type="Proteomes" id="UP000254266">
    <property type="component" value="Unassembled WGS sequence"/>
</dbReference>
<comment type="caution">
    <text evidence="2">The sequence shown here is derived from an EMBL/GenBank/DDBJ whole genome shotgun (WGS) entry which is preliminary data.</text>
</comment>
<evidence type="ECO:0000313" key="3">
    <source>
        <dbReference type="Proteomes" id="UP000254266"/>
    </source>
</evidence>
<dbReference type="Gene3D" id="2.40.160.10">
    <property type="entry name" value="Porin"/>
    <property type="match status" value="1"/>
</dbReference>
<feature type="chain" id="PRO_5017051038" evidence="1">
    <location>
        <begin position="25"/>
        <end position="433"/>
    </location>
</feature>
<dbReference type="Pfam" id="PF07396">
    <property type="entry name" value="Porin_O_P"/>
    <property type="match status" value="1"/>
</dbReference>
<evidence type="ECO:0000313" key="2">
    <source>
        <dbReference type="EMBL" id="RDH85722.1"/>
    </source>
</evidence>
<keyword evidence="3" id="KW-1185">Reference proteome</keyword>
<organism evidence="2 3">
    <name type="scientific">endosymbiont of Galathealinum brachiosum</name>
    <dbReference type="NCBI Taxonomy" id="2200906"/>
    <lineage>
        <taxon>Bacteria</taxon>
        <taxon>Pseudomonadati</taxon>
        <taxon>Pseudomonadota</taxon>
        <taxon>Gammaproteobacteria</taxon>
        <taxon>sulfur-oxidizing symbionts</taxon>
    </lineage>
</organism>
<dbReference type="InterPro" id="IPR023614">
    <property type="entry name" value="Porin_dom_sf"/>
</dbReference>
<name>A0A370DLD8_9GAMM</name>
<dbReference type="EMBL" id="QFXC01000003">
    <property type="protein sequence ID" value="RDH85722.1"/>
    <property type="molecule type" value="Genomic_DNA"/>
</dbReference>
<proteinExistence type="predicted"/>
<keyword evidence="1" id="KW-0732">Signal</keyword>
<protein>
    <submittedName>
        <fullName evidence="2">Porin</fullName>
    </submittedName>
</protein>
<evidence type="ECO:0000256" key="1">
    <source>
        <dbReference type="SAM" id="SignalP"/>
    </source>
</evidence>
<dbReference type="SUPFAM" id="SSF56935">
    <property type="entry name" value="Porins"/>
    <property type="match status" value="1"/>
</dbReference>
<dbReference type="AlphaFoldDB" id="A0A370DLD8"/>